<dbReference type="InterPro" id="IPR052584">
    <property type="entry name" value="U2_snRNP_Complex_Component"/>
</dbReference>
<feature type="compositionally biased region" description="Basic residues" evidence="1">
    <location>
        <begin position="90"/>
        <end position="99"/>
    </location>
</feature>
<evidence type="ECO:0000256" key="1">
    <source>
        <dbReference type="SAM" id="MobiDB-lite"/>
    </source>
</evidence>
<reference evidence="3 4" key="1">
    <citation type="submission" date="2021-04" db="EMBL/GenBank/DDBJ databases">
        <authorList>
            <person name="Bliznina A."/>
        </authorList>
    </citation>
    <scope>NUCLEOTIDE SEQUENCE [LARGE SCALE GENOMIC DNA]</scope>
</reference>
<accession>A0ABN7RPR3</accession>
<dbReference type="InterPro" id="IPR007180">
    <property type="entry name" value="DUF382"/>
</dbReference>
<keyword evidence="4" id="KW-1185">Reference proteome</keyword>
<organism evidence="3 4">
    <name type="scientific">Oikopleura dioica</name>
    <name type="common">Tunicate</name>
    <dbReference type="NCBI Taxonomy" id="34765"/>
    <lineage>
        <taxon>Eukaryota</taxon>
        <taxon>Metazoa</taxon>
        <taxon>Chordata</taxon>
        <taxon>Tunicata</taxon>
        <taxon>Appendicularia</taxon>
        <taxon>Copelata</taxon>
        <taxon>Oikopleuridae</taxon>
        <taxon>Oikopleura</taxon>
    </lineage>
</organism>
<name>A0ABN7RPR3_OIKDI</name>
<dbReference type="EMBL" id="OU015568">
    <property type="protein sequence ID" value="CAG5082252.1"/>
    <property type="molecule type" value="Genomic_DNA"/>
</dbReference>
<evidence type="ECO:0000313" key="3">
    <source>
        <dbReference type="EMBL" id="CAG5082252.1"/>
    </source>
</evidence>
<dbReference type="PANTHER" id="PTHR12785">
    <property type="entry name" value="SPLICING FACTOR 3B"/>
    <property type="match status" value="1"/>
</dbReference>
<dbReference type="Pfam" id="PF04037">
    <property type="entry name" value="DUF382"/>
    <property type="match status" value="1"/>
</dbReference>
<gene>
    <name evidence="3" type="ORF">OKIOD_LOCUS1635</name>
</gene>
<sequence length="196" mass="22972">MDARSSRGQIGVQLTALAPEKPKVALIDENGKQLTKAQRKKLKKKRRKEEKRSENDSGHETGYQTVDHENDNMMEDSDDDDKKGDDKEKLSKKKLKKQSRLTVAELKQIVERPDLIEMHDVTSMDPKLPVLLKSGRNSVPVPRHWSYKRKYLSAKRGIEEPPFELPEFLESWKCERRFNKKKPNNRRRKKCDSEFD</sequence>
<evidence type="ECO:0000259" key="2">
    <source>
        <dbReference type="Pfam" id="PF04037"/>
    </source>
</evidence>
<feature type="compositionally biased region" description="Basic and acidic residues" evidence="1">
    <location>
        <begin position="80"/>
        <end position="89"/>
    </location>
</feature>
<protein>
    <submittedName>
        <fullName evidence="3">Oidioi.mRNA.OKI2018_I69.PAR.g10077.t1.cds</fullName>
    </submittedName>
</protein>
<feature type="compositionally biased region" description="Basic residues" evidence="1">
    <location>
        <begin position="37"/>
        <end position="49"/>
    </location>
</feature>
<dbReference type="Proteomes" id="UP001158576">
    <property type="component" value="Chromosome PAR"/>
</dbReference>
<proteinExistence type="predicted"/>
<feature type="domain" description="DUF382" evidence="2">
    <location>
        <begin position="112"/>
        <end position="177"/>
    </location>
</feature>
<feature type="region of interest" description="Disordered" evidence="1">
    <location>
        <begin position="1"/>
        <end position="99"/>
    </location>
</feature>
<feature type="compositionally biased region" description="Basic and acidic residues" evidence="1">
    <location>
        <begin position="50"/>
        <end position="59"/>
    </location>
</feature>
<evidence type="ECO:0000313" key="4">
    <source>
        <dbReference type="Proteomes" id="UP001158576"/>
    </source>
</evidence>
<dbReference type="PANTHER" id="PTHR12785:SF6">
    <property type="entry name" value="SPLICING FACTOR 3B SUBUNIT 2"/>
    <property type="match status" value="1"/>
</dbReference>